<dbReference type="GO" id="GO:0016020">
    <property type="term" value="C:membrane"/>
    <property type="evidence" value="ECO:0000318"/>
    <property type="project" value="GO_Central"/>
</dbReference>
<comment type="similarity">
    <text evidence="2 7">Belongs to the major facilitator superfamily. Sugar transporter (TC 2.A.1.1) family.</text>
</comment>
<name>A0A3B5Y6E2_WHEAT</name>
<feature type="transmembrane region" description="Helical" evidence="9">
    <location>
        <begin position="62"/>
        <end position="80"/>
    </location>
</feature>
<keyword evidence="6 9" id="KW-0472">Membrane</keyword>
<dbReference type="PROSITE" id="PS00217">
    <property type="entry name" value="SUGAR_TRANSPORT_2"/>
    <property type="match status" value="1"/>
</dbReference>
<dbReference type="PRINTS" id="PR00171">
    <property type="entry name" value="SUGRTRNSPORT"/>
</dbReference>
<dbReference type="Proteomes" id="UP000019116">
    <property type="component" value="Chromosome 1A"/>
</dbReference>
<dbReference type="SMR" id="A0A3B5Y6E2"/>
<dbReference type="AlphaFoldDB" id="A0A3B5Y6E2"/>
<feature type="compositionally biased region" description="Gly residues" evidence="8">
    <location>
        <begin position="1"/>
        <end position="18"/>
    </location>
</feature>
<dbReference type="InterPro" id="IPR005828">
    <property type="entry name" value="MFS_sugar_transport-like"/>
</dbReference>
<keyword evidence="12" id="KW-1185">Reference proteome</keyword>
<feature type="transmembrane region" description="Helical" evidence="9">
    <location>
        <begin position="334"/>
        <end position="356"/>
    </location>
</feature>
<dbReference type="OrthoDB" id="6612291at2759"/>
<dbReference type="CDD" id="cd17358">
    <property type="entry name" value="MFS_GLUT6_8_Class3_like"/>
    <property type="match status" value="1"/>
</dbReference>
<dbReference type="PROSITE" id="PS50850">
    <property type="entry name" value="MFS"/>
    <property type="match status" value="1"/>
</dbReference>
<feature type="domain" description="Major facilitator superfamily (MFS) profile" evidence="10">
    <location>
        <begin position="67"/>
        <end position="491"/>
    </location>
</feature>
<dbReference type="SUPFAM" id="SSF103473">
    <property type="entry name" value="MFS general substrate transporter"/>
    <property type="match status" value="1"/>
</dbReference>
<dbReference type="Gramene" id="TraesJAG1A03G00168640.1">
    <property type="protein sequence ID" value="TraesJAG1A03G00168640.1"/>
    <property type="gene ID" value="TraesJAG1A03G00168640"/>
</dbReference>
<dbReference type="InterPro" id="IPR003663">
    <property type="entry name" value="Sugar/inositol_transpt"/>
</dbReference>
<dbReference type="Gramene" id="TraesSTA1A03G00169800.1">
    <property type="protein sequence ID" value="TraesSTA1A03G00169800.1"/>
    <property type="gene ID" value="TraesSTA1A03G00169800"/>
</dbReference>
<dbReference type="PaxDb" id="4565-Traes_1AL_449465EF7.2"/>
<reference evidence="11" key="2">
    <citation type="submission" date="2018-10" db="UniProtKB">
        <authorList>
            <consortium name="EnsemblPlants"/>
        </authorList>
    </citation>
    <scope>IDENTIFICATION</scope>
</reference>
<evidence type="ECO:0000256" key="3">
    <source>
        <dbReference type="ARBA" id="ARBA00022597"/>
    </source>
</evidence>
<comment type="subcellular location">
    <subcellularLocation>
        <location evidence="1">Membrane</location>
        <topology evidence="1">Multi-pass membrane protein</topology>
    </subcellularLocation>
</comment>
<feature type="transmembrane region" description="Helical" evidence="9">
    <location>
        <begin position="469"/>
        <end position="487"/>
    </location>
</feature>
<dbReference type="InterPro" id="IPR036259">
    <property type="entry name" value="MFS_trans_sf"/>
</dbReference>
<reference evidence="11" key="1">
    <citation type="submission" date="2018-08" db="EMBL/GenBank/DDBJ databases">
        <authorList>
            <person name="Rossello M."/>
        </authorList>
    </citation>
    <scope>NUCLEOTIDE SEQUENCE [LARGE SCALE GENOMIC DNA]</scope>
    <source>
        <strain evidence="11">cv. Chinese Spring</strain>
    </source>
</reference>
<feature type="region of interest" description="Disordered" evidence="8">
    <location>
        <begin position="1"/>
        <end position="25"/>
    </location>
</feature>
<feature type="transmembrane region" description="Helical" evidence="9">
    <location>
        <begin position="437"/>
        <end position="463"/>
    </location>
</feature>
<feature type="transmembrane region" description="Helical" evidence="9">
    <location>
        <begin position="100"/>
        <end position="120"/>
    </location>
</feature>
<dbReference type="GeneID" id="123068792"/>
<proteinExistence type="inferred from homology"/>
<keyword evidence="7" id="KW-0813">Transport</keyword>
<keyword evidence="3" id="KW-0762">Sugar transport</keyword>
<evidence type="ECO:0000313" key="11">
    <source>
        <dbReference type="EnsemblPlants" id="TraesCS1A02G405800.1"/>
    </source>
</evidence>
<evidence type="ECO:0000256" key="6">
    <source>
        <dbReference type="ARBA" id="ARBA00023136"/>
    </source>
</evidence>
<dbReference type="PANTHER" id="PTHR48021:SF1">
    <property type="entry name" value="GH07001P-RELATED"/>
    <property type="match status" value="1"/>
</dbReference>
<dbReference type="Gramene" id="TraesLAC1A03G00177680.1">
    <property type="protein sequence ID" value="TraesLAC1A03G00177680.1"/>
    <property type="gene ID" value="TraesLAC1A03G00177680"/>
</dbReference>
<dbReference type="InterPro" id="IPR044775">
    <property type="entry name" value="MFS_ERD6/Tret1-like"/>
</dbReference>
<dbReference type="FunFam" id="1.20.1250.20:FF:000043">
    <property type="entry name" value="sugar transporter ERD6-like 6"/>
    <property type="match status" value="1"/>
</dbReference>
<dbReference type="InterPro" id="IPR050549">
    <property type="entry name" value="MFS_Trehalose_Transporter"/>
</dbReference>
<dbReference type="RefSeq" id="XP_044347388.1">
    <property type="nucleotide sequence ID" value="XM_044491453.1"/>
</dbReference>
<dbReference type="Gramene" id="TraesCS1A03G0993300.1">
    <property type="protein sequence ID" value="TraesCS1A03G0993300.1.CDS"/>
    <property type="gene ID" value="TraesCS1A03G0993300"/>
</dbReference>
<evidence type="ECO:0000256" key="7">
    <source>
        <dbReference type="RuleBase" id="RU003346"/>
    </source>
</evidence>
<dbReference type="Gene3D" id="1.20.1250.20">
    <property type="entry name" value="MFS general substrate transporter like domains"/>
    <property type="match status" value="1"/>
</dbReference>
<evidence type="ECO:0000256" key="8">
    <source>
        <dbReference type="SAM" id="MobiDB-lite"/>
    </source>
</evidence>
<feature type="transmembrane region" description="Helical" evidence="9">
    <location>
        <begin position="132"/>
        <end position="150"/>
    </location>
</feature>
<feature type="transmembrane region" description="Helical" evidence="9">
    <location>
        <begin position="300"/>
        <end position="322"/>
    </location>
</feature>
<organism evidence="11">
    <name type="scientific">Triticum aestivum</name>
    <name type="common">Wheat</name>
    <dbReference type="NCBI Taxonomy" id="4565"/>
    <lineage>
        <taxon>Eukaryota</taxon>
        <taxon>Viridiplantae</taxon>
        <taxon>Streptophyta</taxon>
        <taxon>Embryophyta</taxon>
        <taxon>Tracheophyta</taxon>
        <taxon>Spermatophyta</taxon>
        <taxon>Magnoliopsida</taxon>
        <taxon>Liliopsida</taxon>
        <taxon>Poales</taxon>
        <taxon>Poaceae</taxon>
        <taxon>BOP clade</taxon>
        <taxon>Pooideae</taxon>
        <taxon>Triticodae</taxon>
        <taxon>Triticeae</taxon>
        <taxon>Triticinae</taxon>
        <taxon>Triticum</taxon>
    </lineage>
</organism>
<keyword evidence="5 9" id="KW-1133">Transmembrane helix</keyword>
<feature type="transmembrane region" description="Helical" evidence="9">
    <location>
        <begin position="191"/>
        <end position="209"/>
    </location>
</feature>
<dbReference type="OMA" id="KWTVIIG"/>
<evidence type="ECO:0000256" key="5">
    <source>
        <dbReference type="ARBA" id="ARBA00022989"/>
    </source>
</evidence>
<dbReference type="GO" id="GO:0051119">
    <property type="term" value="F:sugar transmembrane transporter activity"/>
    <property type="evidence" value="ECO:0007669"/>
    <property type="project" value="InterPro"/>
</dbReference>
<evidence type="ECO:0000256" key="9">
    <source>
        <dbReference type="SAM" id="Phobius"/>
    </source>
</evidence>
<dbReference type="Gramene" id="TraesLDM1A03G00168900.1">
    <property type="protein sequence ID" value="TraesLDM1A03G00168900.1"/>
    <property type="gene ID" value="TraesLDM1A03G00168900"/>
</dbReference>
<dbReference type="Gramene" id="TraesCS1A02G405800.1">
    <property type="protein sequence ID" value="TraesCS1A02G405800.1"/>
    <property type="gene ID" value="TraesCS1A02G405800"/>
</dbReference>
<dbReference type="Gramene" id="TraesJUL1A03G00169170.1">
    <property type="protein sequence ID" value="TraesJUL1A03G00169170.1"/>
    <property type="gene ID" value="TraesJUL1A03G00169170"/>
</dbReference>
<dbReference type="InterPro" id="IPR005829">
    <property type="entry name" value="Sugar_transporter_CS"/>
</dbReference>
<dbReference type="GO" id="GO:0055085">
    <property type="term" value="P:transmembrane transport"/>
    <property type="evidence" value="ECO:0000318"/>
    <property type="project" value="GO_Central"/>
</dbReference>
<feature type="transmembrane region" description="Helical" evidence="9">
    <location>
        <begin position="397"/>
        <end position="425"/>
    </location>
</feature>
<dbReference type="PANTHER" id="PTHR48021">
    <property type="match status" value="1"/>
</dbReference>
<protein>
    <recommendedName>
        <fullName evidence="10">Major facilitator superfamily (MFS) profile domain-containing protein</fullName>
    </recommendedName>
</protein>
<sequence>MNGGSSGRGGGGGGGGYESGSDHDARKQPLLVNTGSWYRMGSRQSSLTAGTSSMAIMRESHVSAFLCTMIVALGPIQFGFTGGFSSPTQAAIIRDLNLSISEFSVFGSLSNVGAMVGAIASGQMAEHIGRKGSLMIAAIPNIIGWLAISFAKDTSFLYMGRLLEGFGVGVISYTVPVYIAEISPQNMRGALGSVNQLSVTIGIVLAYILGMFVPWRMLAVIGILPCTILIPGLFFIPESPRWLAKMNKMEDFETSLQVLRGFETDITSEVNDIKRAVTSANKRAAIRFQELNQKKFRMPLILGIGLLVLQQLSGINAILFYASSIFKAAGITNSDLATCGLGGIQVLATLVTTWLLDRAGRRILLIISSAGMTISLLAVAVIFFIKDTVSQDSHMYYILSMVSLLAIVAYVIAFSFGMGAIPWVIMSEILPVSIKSLAGSFATLANWLTSFGITMTANLLLSWSAGGTFVSYMLVSAFTLVFVILWVPETKGRTLEEIQWSFR</sequence>
<gene>
    <name evidence="11" type="primary">LOC123068792</name>
</gene>
<accession>A0A3B5Y6E2</accession>
<dbReference type="STRING" id="4565.A0A3B5Y6E2"/>
<keyword evidence="4 9" id="KW-0812">Transmembrane</keyword>
<dbReference type="GO" id="GO:0022857">
    <property type="term" value="F:transmembrane transporter activity"/>
    <property type="evidence" value="ECO:0000318"/>
    <property type="project" value="GO_Central"/>
</dbReference>
<dbReference type="PROSITE" id="PS00216">
    <property type="entry name" value="SUGAR_TRANSPORT_1"/>
    <property type="match status" value="1"/>
</dbReference>
<dbReference type="EnsemblPlants" id="TraesCS1A02G405800.1">
    <property type="protein sequence ID" value="TraesCS1A02G405800.1"/>
    <property type="gene ID" value="TraesCS1A02G405800"/>
</dbReference>
<dbReference type="Pfam" id="PF00083">
    <property type="entry name" value="Sugar_tr"/>
    <property type="match status" value="1"/>
</dbReference>
<dbReference type="NCBIfam" id="TIGR00879">
    <property type="entry name" value="SP"/>
    <property type="match status" value="1"/>
</dbReference>
<evidence type="ECO:0000256" key="2">
    <source>
        <dbReference type="ARBA" id="ARBA00010992"/>
    </source>
</evidence>
<dbReference type="InterPro" id="IPR020846">
    <property type="entry name" value="MFS_dom"/>
</dbReference>
<evidence type="ECO:0000313" key="12">
    <source>
        <dbReference type="Proteomes" id="UP000019116"/>
    </source>
</evidence>
<feature type="transmembrane region" description="Helical" evidence="9">
    <location>
        <begin position="363"/>
        <end position="385"/>
    </location>
</feature>
<feature type="transmembrane region" description="Helical" evidence="9">
    <location>
        <begin position="156"/>
        <end position="179"/>
    </location>
</feature>
<evidence type="ECO:0000259" key="10">
    <source>
        <dbReference type="PROSITE" id="PS50850"/>
    </source>
</evidence>
<evidence type="ECO:0000256" key="4">
    <source>
        <dbReference type="ARBA" id="ARBA00022692"/>
    </source>
</evidence>
<feature type="transmembrane region" description="Helical" evidence="9">
    <location>
        <begin position="215"/>
        <end position="236"/>
    </location>
</feature>
<dbReference type="Gramene" id="TraesNOR1A03G00170280.1">
    <property type="protein sequence ID" value="TraesNOR1A03G00170280.1"/>
    <property type="gene ID" value="TraesNOR1A03G00170280"/>
</dbReference>
<dbReference type="KEGG" id="taes:123068792"/>
<evidence type="ECO:0000256" key="1">
    <source>
        <dbReference type="ARBA" id="ARBA00004141"/>
    </source>
</evidence>